<dbReference type="FunFam" id="3.30.160.60:FF:000965">
    <property type="entry name" value="Neurotrophin receptor-interacting factor homolog"/>
    <property type="match status" value="1"/>
</dbReference>
<feature type="domain" description="ZAD" evidence="14">
    <location>
        <begin position="15"/>
        <end position="96"/>
    </location>
</feature>
<keyword evidence="9" id="KW-0804">Transcription</keyword>
<sequence>MQKYNSGVGLNNFDTICRACLIESAELQLIHDINLGVPNNETKLDIIALFKKYCDIDVNHLDNKPQKICKLCISLFSQFYCFLEKVTLSNQIFDTLLGNVVSQNSCLDLKDEIEDIKSEVLSEKQIILNNKIEDGSETYISDTGEQYTNSDNDLDCKPSKNEFSSEDSNVKLEVSTNKLKVERKKSKSKELKCISNVKFPIKNLKETQYDGAFSCKLCDNKELGEIDTVIEHYEKYHLEDLQCILCLRTFTKHVPLFHIGLHSKKSYVCRPCRLLFRTKEQYDDHNMKYDHDKSLSCRICGKSFTRNYKKNKHMLSHLKEKNYSCSKCGKTFTYKTSLVRHFKIHFGKRFLCSSCGNAYTTKFMLQRHYNIMHKNVDVDGKPLPKPPPKPVHLQCEFCGEVFTTKYGYGRHIRRHPEFNQHKCKICSAMYDNKDQLDEHMEIKHNKYTCEVCGRRFPFESELKTHFRKHEDMEMARFRCEICGKTARTSTQLKVHLRIHTGERPFSCKICGKSFKQTAHLKVHMYQHTGKMPFKCKICEKTFPFQHIMEIHMRTHTGEKPFQCISCGNAYHDKTTMQKHQKKKHPEMPLQKVVRSEYKMTKLM</sequence>
<dbReference type="GO" id="GO:0005634">
    <property type="term" value="C:nucleus"/>
    <property type="evidence" value="ECO:0007669"/>
    <property type="project" value="UniProtKB-SubCell"/>
</dbReference>
<evidence type="ECO:0000256" key="1">
    <source>
        <dbReference type="ARBA" id="ARBA00004123"/>
    </source>
</evidence>
<keyword evidence="5 11" id="KW-0863">Zinc-finger</keyword>
<dbReference type="SMART" id="SM00355">
    <property type="entry name" value="ZnF_C2H2"/>
    <property type="match status" value="12"/>
</dbReference>
<dbReference type="Pfam" id="PF07776">
    <property type="entry name" value="zf-AD"/>
    <property type="match status" value="1"/>
</dbReference>
<feature type="domain" description="C2H2-type" evidence="13">
    <location>
        <begin position="477"/>
        <end position="504"/>
    </location>
</feature>
<dbReference type="FunFam" id="3.30.160.60:FF:000303">
    <property type="entry name" value="Zinc finger protein 41"/>
    <property type="match status" value="1"/>
</dbReference>
<dbReference type="SUPFAM" id="SSF57667">
    <property type="entry name" value="beta-beta-alpha zinc fingers"/>
    <property type="match status" value="6"/>
</dbReference>
<feature type="binding site" evidence="12">
    <location>
        <position position="20"/>
    </location>
    <ligand>
        <name>Zn(2+)</name>
        <dbReference type="ChEBI" id="CHEBI:29105"/>
    </ligand>
</feature>
<dbReference type="Proteomes" id="UP000504635">
    <property type="component" value="Unplaced"/>
</dbReference>
<dbReference type="InterPro" id="IPR012934">
    <property type="entry name" value="Znf_AD"/>
</dbReference>
<keyword evidence="6 12" id="KW-0862">Zinc</keyword>
<dbReference type="PROSITE" id="PS00028">
    <property type="entry name" value="ZINC_FINGER_C2H2_1"/>
    <property type="match status" value="8"/>
</dbReference>
<comment type="similarity">
    <text evidence="2">Belongs to the krueppel C2H2-type zinc-finger protein family.</text>
</comment>
<dbReference type="InterPro" id="IPR036236">
    <property type="entry name" value="Znf_C2H2_sf"/>
</dbReference>
<keyword evidence="8" id="KW-0238">DNA-binding</keyword>
<dbReference type="FunFam" id="3.30.160.60:FF:000628">
    <property type="entry name" value="zinc finger protein 768"/>
    <property type="match status" value="1"/>
</dbReference>
<evidence type="ECO:0000256" key="5">
    <source>
        <dbReference type="ARBA" id="ARBA00022771"/>
    </source>
</evidence>
<feature type="domain" description="C2H2-type" evidence="13">
    <location>
        <begin position="505"/>
        <end position="532"/>
    </location>
</feature>
<dbReference type="GO" id="GO:0008270">
    <property type="term" value="F:zinc ion binding"/>
    <property type="evidence" value="ECO:0007669"/>
    <property type="project" value="UniProtKB-UniRule"/>
</dbReference>
<feature type="domain" description="C2H2-type" evidence="13">
    <location>
        <begin position="350"/>
        <end position="373"/>
    </location>
</feature>
<evidence type="ECO:0000313" key="15">
    <source>
        <dbReference type="Proteomes" id="UP000504635"/>
    </source>
</evidence>
<dbReference type="OrthoDB" id="4748970at2759"/>
<dbReference type="InterPro" id="IPR013087">
    <property type="entry name" value="Znf_C2H2_type"/>
</dbReference>
<dbReference type="RefSeq" id="XP_030752280.1">
    <property type="nucleotide sequence ID" value="XM_030896420.1"/>
</dbReference>
<dbReference type="GeneID" id="115879535"/>
<keyword evidence="15" id="KW-1185">Reference proteome</keyword>
<dbReference type="Gene3D" id="3.30.160.60">
    <property type="entry name" value="Classic Zinc Finger"/>
    <property type="match status" value="8"/>
</dbReference>
<dbReference type="PROSITE" id="PS51915">
    <property type="entry name" value="ZAD"/>
    <property type="match status" value="1"/>
</dbReference>
<dbReference type="FunFam" id="3.30.160.60:FF:002343">
    <property type="entry name" value="Zinc finger protein 33A"/>
    <property type="match status" value="1"/>
</dbReference>
<keyword evidence="10" id="KW-0539">Nucleus</keyword>
<dbReference type="Pfam" id="PF13894">
    <property type="entry name" value="zf-C2H2_4"/>
    <property type="match status" value="1"/>
</dbReference>
<gene>
    <name evidence="16" type="primary">LOC115879535</name>
</gene>
<dbReference type="Gene3D" id="3.40.1800.20">
    <property type="match status" value="1"/>
</dbReference>
<feature type="domain" description="C2H2-type" evidence="13">
    <location>
        <begin position="393"/>
        <end position="415"/>
    </location>
</feature>
<feature type="binding site" evidence="12">
    <location>
        <position position="17"/>
    </location>
    <ligand>
        <name>Zn(2+)</name>
        <dbReference type="ChEBI" id="CHEBI:29105"/>
    </ligand>
</feature>
<evidence type="ECO:0000256" key="3">
    <source>
        <dbReference type="ARBA" id="ARBA00022723"/>
    </source>
</evidence>
<evidence type="ECO:0000256" key="10">
    <source>
        <dbReference type="ARBA" id="ARBA00023242"/>
    </source>
</evidence>
<feature type="binding site" evidence="12">
    <location>
        <position position="69"/>
    </location>
    <ligand>
        <name>Zn(2+)</name>
        <dbReference type="ChEBI" id="CHEBI:29105"/>
    </ligand>
</feature>
<evidence type="ECO:0000256" key="11">
    <source>
        <dbReference type="PROSITE-ProRule" id="PRU00042"/>
    </source>
</evidence>
<keyword evidence="7" id="KW-0805">Transcription regulation</keyword>
<evidence type="ECO:0000259" key="13">
    <source>
        <dbReference type="PROSITE" id="PS50157"/>
    </source>
</evidence>
<feature type="domain" description="C2H2-type" evidence="13">
    <location>
        <begin position="533"/>
        <end position="560"/>
    </location>
</feature>
<feature type="domain" description="C2H2-type" evidence="13">
    <location>
        <begin position="447"/>
        <end position="474"/>
    </location>
</feature>
<dbReference type="SUPFAM" id="SSF57716">
    <property type="entry name" value="Glucocorticoid receptor-like (DNA-binding domain)"/>
    <property type="match status" value="1"/>
</dbReference>
<evidence type="ECO:0000313" key="16">
    <source>
        <dbReference type="RefSeq" id="XP_030752280.1"/>
    </source>
</evidence>
<evidence type="ECO:0000256" key="4">
    <source>
        <dbReference type="ARBA" id="ARBA00022737"/>
    </source>
</evidence>
<dbReference type="GO" id="GO:0006355">
    <property type="term" value="P:regulation of DNA-templated transcription"/>
    <property type="evidence" value="ECO:0007669"/>
    <property type="project" value="UniProtKB-ARBA"/>
</dbReference>
<dbReference type="AlphaFoldDB" id="A0A6J2XN51"/>
<organism evidence="15 16">
    <name type="scientific">Sitophilus oryzae</name>
    <name type="common">Rice weevil</name>
    <name type="synonym">Curculio oryzae</name>
    <dbReference type="NCBI Taxonomy" id="7048"/>
    <lineage>
        <taxon>Eukaryota</taxon>
        <taxon>Metazoa</taxon>
        <taxon>Ecdysozoa</taxon>
        <taxon>Arthropoda</taxon>
        <taxon>Hexapoda</taxon>
        <taxon>Insecta</taxon>
        <taxon>Pterygota</taxon>
        <taxon>Neoptera</taxon>
        <taxon>Endopterygota</taxon>
        <taxon>Coleoptera</taxon>
        <taxon>Polyphaga</taxon>
        <taxon>Cucujiformia</taxon>
        <taxon>Curculionidae</taxon>
        <taxon>Dryophthorinae</taxon>
        <taxon>Sitophilus</taxon>
    </lineage>
</organism>
<dbReference type="PANTHER" id="PTHR24379">
    <property type="entry name" value="KRAB AND ZINC FINGER DOMAIN-CONTAINING"/>
    <property type="match status" value="1"/>
</dbReference>
<evidence type="ECO:0000256" key="7">
    <source>
        <dbReference type="ARBA" id="ARBA00023015"/>
    </source>
</evidence>
<dbReference type="SMART" id="SM00868">
    <property type="entry name" value="zf-AD"/>
    <property type="match status" value="1"/>
</dbReference>
<evidence type="ECO:0000256" key="6">
    <source>
        <dbReference type="ARBA" id="ARBA00022833"/>
    </source>
</evidence>
<keyword evidence="3 12" id="KW-0479">Metal-binding</keyword>
<evidence type="ECO:0000256" key="8">
    <source>
        <dbReference type="ARBA" id="ARBA00023125"/>
    </source>
</evidence>
<feature type="domain" description="C2H2-type" evidence="13">
    <location>
        <begin position="295"/>
        <end position="322"/>
    </location>
</feature>
<evidence type="ECO:0000259" key="14">
    <source>
        <dbReference type="PROSITE" id="PS51915"/>
    </source>
</evidence>
<dbReference type="InParanoid" id="A0A6J2XN51"/>
<feature type="domain" description="C2H2-type" evidence="13">
    <location>
        <begin position="561"/>
        <end position="584"/>
    </location>
</feature>
<evidence type="ECO:0000256" key="9">
    <source>
        <dbReference type="ARBA" id="ARBA00023163"/>
    </source>
</evidence>
<proteinExistence type="inferred from homology"/>
<reference evidence="16" key="1">
    <citation type="submission" date="2025-08" db="UniProtKB">
        <authorList>
            <consortium name="RefSeq"/>
        </authorList>
    </citation>
    <scope>IDENTIFICATION</scope>
    <source>
        <tissue evidence="16">Gonads</tissue>
    </source>
</reference>
<feature type="binding site" evidence="12">
    <location>
        <position position="72"/>
    </location>
    <ligand>
        <name>Zn(2+)</name>
        <dbReference type="ChEBI" id="CHEBI:29105"/>
    </ligand>
</feature>
<dbReference type="GO" id="GO:1990837">
    <property type="term" value="F:sequence-specific double-stranded DNA binding"/>
    <property type="evidence" value="ECO:0007669"/>
    <property type="project" value="UniProtKB-ARBA"/>
</dbReference>
<accession>A0A6J2XN51</accession>
<dbReference type="PANTHER" id="PTHR24379:SF121">
    <property type="entry name" value="C2H2-TYPE DOMAIN-CONTAINING PROTEIN"/>
    <property type="match status" value="1"/>
</dbReference>
<name>A0A6J2XN51_SITOR</name>
<keyword evidence="4" id="KW-0677">Repeat</keyword>
<dbReference type="KEGG" id="soy:115879535"/>
<protein>
    <submittedName>
        <fullName evidence="16">Zinc finger protein 585A-like</fullName>
    </submittedName>
</protein>
<dbReference type="PROSITE" id="PS50157">
    <property type="entry name" value="ZINC_FINGER_C2H2_2"/>
    <property type="match status" value="9"/>
</dbReference>
<evidence type="ECO:0000256" key="12">
    <source>
        <dbReference type="PROSITE-ProRule" id="PRU01263"/>
    </source>
</evidence>
<comment type="subcellular location">
    <subcellularLocation>
        <location evidence="1">Nucleus</location>
    </subcellularLocation>
</comment>
<evidence type="ECO:0000256" key="2">
    <source>
        <dbReference type="ARBA" id="ARBA00006991"/>
    </source>
</evidence>
<feature type="domain" description="C2H2-type" evidence="13">
    <location>
        <begin position="323"/>
        <end position="350"/>
    </location>
</feature>
<dbReference type="Pfam" id="PF00096">
    <property type="entry name" value="zf-C2H2"/>
    <property type="match status" value="6"/>
</dbReference>